<accession>A0A8F5V958</accession>
<organism evidence="1">
    <name type="scientific">Edwardsiella piscicida</name>
    <dbReference type="NCBI Taxonomy" id="1263550"/>
    <lineage>
        <taxon>Bacteria</taxon>
        <taxon>Pseudomonadati</taxon>
        <taxon>Pseudomonadota</taxon>
        <taxon>Gammaproteobacteria</taxon>
        <taxon>Enterobacterales</taxon>
        <taxon>Hafniaceae</taxon>
        <taxon>Edwardsiella</taxon>
    </lineage>
</organism>
<dbReference type="AlphaFoldDB" id="A0A8F5V958"/>
<reference evidence="1" key="1">
    <citation type="journal article" date="2021" name="J. Fish Dis.">
        <title>Genetic variability of Edwardsiella piscicida isolates from Mississippi catfish aquaculture with an assessment of virulence in channel and channel x blue hybrid catfish.</title>
        <authorList>
            <person name="Lopez-Porras A."/>
            <person name="Griffin M.J."/>
            <person name="Armwood A.R."/>
            <person name="Camus A.C."/>
            <person name="Waldbieser G.C."/>
            <person name="Ware C."/>
            <person name="Richardson B."/>
            <person name="Greenway T.E."/>
            <person name="Rosser T.G."/>
            <person name="Aarattuthodiyil S."/>
            <person name="Wise D.J."/>
        </authorList>
    </citation>
    <scope>NUCLEOTIDE SEQUENCE</scope>
    <source>
        <plasmid evidence="1">p1</plasmid>
    </source>
</reference>
<protein>
    <submittedName>
        <fullName evidence="1">Uncharacterized protein</fullName>
    </submittedName>
</protein>
<evidence type="ECO:0000313" key="1">
    <source>
        <dbReference type="EMBL" id="QXO85640.1"/>
    </source>
</evidence>
<proteinExistence type="predicted"/>
<dbReference type="EMBL" id="MZ098222">
    <property type="protein sequence ID" value="QXO85640.1"/>
    <property type="molecule type" value="Genomic_DNA"/>
</dbReference>
<sequence length="53" mass="6183">MLVLDNNLHVFTTNLRFWLSASSLLLCKRKNRPARRFFEGSQSSNSLSRGNWL</sequence>
<keyword evidence="1" id="KW-0614">Plasmid</keyword>
<geneLocation type="plasmid" evidence="1">
    <name>p1</name>
</geneLocation>
<name>A0A8F5V958_EDWPI</name>